<evidence type="ECO:0000256" key="3">
    <source>
        <dbReference type="ARBA" id="ARBA00023163"/>
    </source>
</evidence>
<dbReference type="InterPro" id="IPR008920">
    <property type="entry name" value="TF_FadR/GntR_C"/>
</dbReference>
<dbReference type="InterPro" id="IPR036388">
    <property type="entry name" value="WH-like_DNA-bd_sf"/>
</dbReference>
<keyword evidence="2 5" id="KW-0238">DNA-binding</keyword>
<dbReference type="Pfam" id="PF00392">
    <property type="entry name" value="GntR"/>
    <property type="match status" value="1"/>
</dbReference>
<feature type="domain" description="HTH gntR-type" evidence="4">
    <location>
        <begin position="16"/>
        <end position="86"/>
    </location>
</feature>
<name>A0A1H0DAZ4_ALLAB</name>
<keyword evidence="6" id="KW-1185">Reference proteome</keyword>
<dbReference type="InterPro" id="IPR011711">
    <property type="entry name" value="GntR_C"/>
</dbReference>
<dbReference type="Gene3D" id="1.20.120.530">
    <property type="entry name" value="GntR ligand-binding domain-like"/>
    <property type="match status" value="1"/>
</dbReference>
<proteinExistence type="predicted"/>
<sequence length="255" mass="28114">MPNLDQQLRFAPVSRVRAYERVVEQIEAAVLDGRLRPGEHLPSERELMVQFDVGRSTIREALRVLQSNGLVRSRAGDPRGPQVQPVSSGALEKSMTMLARASALSLTELVQFRMLLEGSANQLAARLRTPEQLAEMEAALEVMRAALDEGFAEFSRADVAFHETVAKATGNTLIQICGAVVRDVVVSLIEDKIAHAPDSRALMQTSLQHHANVLDAVRDGDGDRAASLARQSLYDYYAEYVPEDERAKLLPLLRS</sequence>
<reference evidence="5 6" key="1">
    <citation type="submission" date="2016-10" db="EMBL/GenBank/DDBJ databases">
        <authorList>
            <person name="de Groot N.N."/>
        </authorList>
    </citation>
    <scope>NUCLEOTIDE SEQUENCE [LARGE SCALE GENOMIC DNA]</scope>
    <source>
        <strain evidence="5 6">DSM 44149</strain>
    </source>
</reference>
<evidence type="ECO:0000313" key="5">
    <source>
        <dbReference type="EMBL" id="SDN67285.1"/>
    </source>
</evidence>
<dbReference type="SUPFAM" id="SSF46785">
    <property type="entry name" value="Winged helix' DNA-binding domain"/>
    <property type="match status" value="1"/>
</dbReference>
<dbReference type="SUPFAM" id="SSF48008">
    <property type="entry name" value="GntR ligand-binding domain-like"/>
    <property type="match status" value="1"/>
</dbReference>
<dbReference type="PANTHER" id="PTHR43537:SF5">
    <property type="entry name" value="UXU OPERON TRANSCRIPTIONAL REGULATOR"/>
    <property type="match status" value="1"/>
</dbReference>
<dbReference type="EMBL" id="LT629701">
    <property type="protein sequence ID" value="SDN67285.1"/>
    <property type="molecule type" value="Genomic_DNA"/>
</dbReference>
<dbReference type="SMART" id="SM00345">
    <property type="entry name" value="HTH_GNTR"/>
    <property type="match status" value="1"/>
</dbReference>
<evidence type="ECO:0000256" key="2">
    <source>
        <dbReference type="ARBA" id="ARBA00023125"/>
    </source>
</evidence>
<dbReference type="SMART" id="SM00895">
    <property type="entry name" value="FCD"/>
    <property type="match status" value="1"/>
</dbReference>
<dbReference type="AlphaFoldDB" id="A0A1H0DAZ4"/>
<dbReference type="Pfam" id="PF07729">
    <property type="entry name" value="FCD"/>
    <property type="match status" value="1"/>
</dbReference>
<dbReference type="GO" id="GO:0003700">
    <property type="term" value="F:DNA-binding transcription factor activity"/>
    <property type="evidence" value="ECO:0007669"/>
    <property type="project" value="InterPro"/>
</dbReference>
<dbReference type="eggNOG" id="COG2186">
    <property type="taxonomic scope" value="Bacteria"/>
</dbReference>
<dbReference type="InterPro" id="IPR000524">
    <property type="entry name" value="Tscrpt_reg_HTH_GntR"/>
</dbReference>
<dbReference type="CDD" id="cd07377">
    <property type="entry name" value="WHTH_GntR"/>
    <property type="match status" value="1"/>
</dbReference>
<evidence type="ECO:0000259" key="4">
    <source>
        <dbReference type="PROSITE" id="PS50949"/>
    </source>
</evidence>
<organism evidence="5 6">
    <name type="scientific">Allokutzneria albata</name>
    <name type="common">Kibdelosporangium albatum</name>
    <dbReference type="NCBI Taxonomy" id="211114"/>
    <lineage>
        <taxon>Bacteria</taxon>
        <taxon>Bacillati</taxon>
        <taxon>Actinomycetota</taxon>
        <taxon>Actinomycetes</taxon>
        <taxon>Pseudonocardiales</taxon>
        <taxon>Pseudonocardiaceae</taxon>
        <taxon>Allokutzneria</taxon>
    </lineage>
</organism>
<keyword evidence="1" id="KW-0805">Transcription regulation</keyword>
<dbReference type="PROSITE" id="PS50949">
    <property type="entry name" value="HTH_GNTR"/>
    <property type="match status" value="1"/>
</dbReference>
<dbReference type="PRINTS" id="PR00035">
    <property type="entry name" value="HTHGNTR"/>
</dbReference>
<dbReference type="InterPro" id="IPR036390">
    <property type="entry name" value="WH_DNA-bd_sf"/>
</dbReference>
<accession>A0A1H0DAZ4</accession>
<dbReference type="Proteomes" id="UP000183376">
    <property type="component" value="Chromosome I"/>
</dbReference>
<dbReference type="GO" id="GO:0003677">
    <property type="term" value="F:DNA binding"/>
    <property type="evidence" value="ECO:0007669"/>
    <property type="project" value="UniProtKB-KW"/>
</dbReference>
<protein>
    <submittedName>
        <fullName evidence="5">DNA-binding transcriptional regulator, FadR family</fullName>
    </submittedName>
</protein>
<dbReference type="PANTHER" id="PTHR43537">
    <property type="entry name" value="TRANSCRIPTIONAL REGULATOR, GNTR FAMILY"/>
    <property type="match status" value="1"/>
</dbReference>
<evidence type="ECO:0000256" key="1">
    <source>
        <dbReference type="ARBA" id="ARBA00023015"/>
    </source>
</evidence>
<dbReference type="Gene3D" id="1.10.10.10">
    <property type="entry name" value="Winged helix-like DNA-binding domain superfamily/Winged helix DNA-binding domain"/>
    <property type="match status" value="1"/>
</dbReference>
<dbReference type="STRING" id="211114.SAMN04489726_7694"/>
<evidence type="ECO:0000313" key="6">
    <source>
        <dbReference type="Proteomes" id="UP000183376"/>
    </source>
</evidence>
<keyword evidence="3" id="KW-0804">Transcription</keyword>
<gene>
    <name evidence="5" type="ORF">SAMN04489726_7694</name>
</gene>